<keyword evidence="2" id="KW-1185">Reference proteome</keyword>
<gene>
    <name evidence="1" type="ORF">NEOLEDRAFT_724524</name>
</gene>
<evidence type="ECO:0000313" key="2">
    <source>
        <dbReference type="Proteomes" id="UP000076761"/>
    </source>
</evidence>
<name>A0A165Q3Q3_9AGAM</name>
<reference evidence="1 2" key="1">
    <citation type="journal article" date="2016" name="Mol. Biol. Evol.">
        <title>Comparative Genomics of Early-Diverging Mushroom-Forming Fungi Provides Insights into the Origins of Lignocellulose Decay Capabilities.</title>
        <authorList>
            <person name="Nagy L.G."/>
            <person name="Riley R."/>
            <person name="Tritt A."/>
            <person name="Adam C."/>
            <person name="Daum C."/>
            <person name="Floudas D."/>
            <person name="Sun H."/>
            <person name="Yadav J.S."/>
            <person name="Pangilinan J."/>
            <person name="Larsson K.H."/>
            <person name="Matsuura K."/>
            <person name="Barry K."/>
            <person name="Labutti K."/>
            <person name="Kuo R."/>
            <person name="Ohm R.A."/>
            <person name="Bhattacharya S.S."/>
            <person name="Shirouzu T."/>
            <person name="Yoshinaga Y."/>
            <person name="Martin F.M."/>
            <person name="Grigoriev I.V."/>
            <person name="Hibbett D.S."/>
        </authorList>
    </citation>
    <scope>NUCLEOTIDE SEQUENCE [LARGE SCALE GENOMIC DNA]</scope>
    <source>
        <strain evidence="1 2">HHB14362 ss-1</strain>
    </source>
</reference>
<organism evidence="1 2">
    <name type="scientific">Neolentinus lepideus HHB14362 ss-1</name>
    <dbReference type="NCBI Taxonomy" id="1314782"/>
    <lineage>
        <taxon>Eukaryota</taxon>
        <taxon>Fungi</taxon>
        <taxon>Dikarya</taxon>
        <taxon>Basidiomycota</taxon>
        <taxon>Agaricomycotina</taxon>
        <taxon>Agaricomycetes</taxon>
        <taxon>Gloeophyllales</taxon>
        <taxon>Gloeophyllaceae</taxon>
        <taxon>Neolentinus</taxon>
    </lineage>
</organism>
<evidence type="ECO:0000313" key="1">
    <source>
        <dbReference type="EMBL" id="KZT21876.1"/>
    </source>
</evidence>
<protein>
    <submittedName>
        <fullName evidence="1">Uncharacterized protein</fullName>
    </submittedName>
</protein>
<proteinExistence type="predicted"/>
<accession>A0A165Q3Q3</accession>
<dbReference type="EMBL" id="KV425602">
    <property type="protein sequence ID" value="KZT21876.1"/>
    <property type="molecule type" value="Genomic_DNA"/>
</dbReference>
<dbReference type="InParanoid" id="A0A165Q3Q3"/>
<dbReference type="Proteomes" id="UP000076761">
    <property type="component" value="Unassembled WGS sequence"/>
</dbReference>
<sequence>MHVQRCYVVHVANTLRQRPNAMLPEVEILFTFSKDKDSPINVRYFSKAAALRPQFPCVKATLTSFRGAECHKIEGIAWNCLVCREMGGVRSRCRSSSTVLFFFFSEFIVPRASPYVRHYMTCTYLQCSTE</sequence>
<dbReference type="AlphaFoldDB" id="A0A165Q3Q3"/>